<evidence type="ECO:0000256" key="2">
    <source>
        <dbReference type="ARBA" id="ARBA00022448"/>
    </source>
</evidence>
<evidence type="ECO:0000256" key="4">
    <source>
        <dbReference type="SAM" id="MobiDB-lite"/>
    </source>
</evidence>
<feature type="chain" id="PRO_5038700343" evidence="5">
    <location>
        <begin position="23"/>
        <end position="553"/>
    </location>
</feature>
<protein>
    <submittedName>
        <fullName evidence="7">ABC transporter substrate-binding protein</fullName>
    </submittedName>
</protein>
<feature type="region of interest" description="Disordered" evidence="4">
    <location>
        <begin position="29"/>
        <end position="51"/>
    </location>
</feature>
<organism evidence="7 8">
    <name type="scientific">Paenibacillus macerans</name>
    <name type="common">Bacillus macerans</name>
    <dbReference type="NCBI Taxonomy" id="44252"/>
    <lineage>
        <taxon>Bacteria</taxon>
        <taxon>Bacillati</taxon>
        <taxon>Bacillota</taxon>
        <taxon>Bacilli</taxon>
        <taxon>Bacillales</taxon>
        <taxon>Paenibacillaceae</taxon>
        <taxon>Paenibacillus</taxon>
    </lineage>
</organism>
<evidence type="ECO:0000259" key="6">
    <source>
        <dbReference type="Pfam" id="PF00496"/>
    </source>
</evidence>
<dbReference type="EMBL" id="WNZZ01000053">
    <property type="protein sequence ID" value="MUG26697.1"/>
    <property type="molecule type" value="Genomic_DNA"/>
</dbReference>
<dbReference type="GO" id="GO:0042597">
    <property type="term" value="C:periplasmic space"/>
    <property type="evidence" value="ECO:0007669"/>
    <property type="project" value="UniProtKB-ARBA"/>
</dbReference>
<evidence type="ECO:0000313" key="7">
    <source>
        <dbReference type="EMBL" id="MUG26697.1"/>
    </source>
</evidence>
<evidence type="ECO:0000256" key="3">
    <source>
        <dbReference type="ARBA" id="ARBA00022729"/>
    </source>
</evidence>
<evidence type="ECO:0000256" key="1">
    <source>
        <dbReference type="ARBA" id="ARBA00005695"/>
    </source>
</evidence>
<accession>A0A6N8F2J3</accession>
<feature type="signal peptide" evidence="5">
    <location>
        <begin position="1"/>
        <end position="22"/>
    </location>
</feature>
<dbReference type="GO" id="GO:0015833">
    <property type="term" value="P:peptide transport"/>
    <property type="evidence" value="ECO:0007669"/>
    <property type="project" value="TreeGrafter"/>
</dbReference>
<dbReference type="Gene3D" id="3.90.76.10">
    <property type="entry name" value="Dipeptide-binding Protein, Domain 1"/>
    <property type="match status" value="1"/>
</dbReference>
<dbReference type="InterPro" id="IPR039424">
    <property type="entry name" value="SBP_5"/>
</dbReference>
<sequence length="553" mass="61289">MKAKRWSSVILLLMLSMAVALTGCGGSGGGGNKAAGTNTGTNTGAEAPAGSAQDTLIVGRGGDSSSLDPAIVTDGESLKITHQIFDSLLEYKEGTTKVQPSLAEEWTVSEDGLKYTFKLRQGVKFHDGTDFNADAVVFNFTRWSDPKSEYKFEGDSFDYYDSMFGPDGKRVIKEVKAIDDNTVEFTLNQPQAPFLQNLAMTSFGIASPTAIKEKKENFKNEPVGTGPFVFKEWKRNDSITLDKNPNYWKEGLPKLNKVIVRSIPDNSARFNALQSGEIDLMEDLTPDDLATLESNPDLQKITRPSNNVGYVGFNLKKEPFNDVKVRTALSYAVNKQGIIDAFFAGQAEPAKNPMPPSLWGYNDSIQDYEYDLEKAKQLLAEAGYPNGLPGEYTFYAMPVSRPYMPDGKKVAEVIQADFEKIGVKVNIESPEWATYLDDAQAGEKDDLFMLGWQGDNGDPDNFLYTLLDKDAIPSNNYSYYANDELHELLKQAQVETEQTKREELYKKAQEIIKADAPWIPLVHTTPLLAAKANVKGYVASPTGTEYYSNIYFE</sequence>
<dbReference type="CDD" id="cd08493">
    <property type="entry name" value="PBP2_DppA_like"/>
    <property type="match status" value="1"/>
</dbReference>
<dbReference type="PANTHER" id="PTHR30290">
    <property type="entry name" value="PERIPLASMIC BINDING COMPONENT OF ABC TRANSPORTER"/>
    <property type="match status" value="1"/>
</dbReference>
<dbReference type="PIRSF" id="PIRSF002741">
    <property type="entry name" value="MppA"/>
    <property type="match status" value="1"/>
</dbReference>
<proteinExistence type="inferred from homology"/>
<comment type="caution">
    <text evidence="7">The sequence shown here is derived from an EMBL/GenBank/DDBJ whole genome shotgun (WGS) entry which is preliminary data.</text>
</comment>
<evidence type="ECO:0000256" key="5">
    <source>
        <dbReference type="SAM" id="SignalP"/>
    </source>
</evidence>
<dbReference type="PANTHER" id="PTHR30290:SF9">
    <property type="entry name" value="OLIGOPEPTIDE-BINDING PROTEIN APPA"/>
    <property type="match status" value="1"/>
</dbReference>
<keyword evidence="3 5" id="KW-0732">Signal</keyword>
<dbReference type="GO" id="GO:0043190">
    <property type="term" value="C:ATP-binding cassette (ABC) transporter complex"/>
    <property type="evidence" value="ECO:0007669"/>
    <property type="project" value="InterPro"/>
</dbReference>
<dbReference type="GO" id="GO:1904680">
    <property type="term" value="F:peptide transmembrane transporter activity"/>
    <property type="evidence" value="ECO:0007669"/>
    <property type="project" value="TreeGrafter"/>
</dbReference>
<dbReference type="InterPro" id="IPR030678">
    <property type="entry name" value="Peptide/Ni-bd"/>
</dbReference>
<dbReference type="Gene3D" id="3.40.190.10">
    <property type="entry name" value="Periplasmic binding protein-like II"/>
    <property type="match status" value="1"/>
</dbReference>
<feature type="compositionally biased region" description="Low complexity" evidence="4">
    <location>
        <begin position="34"/>
        <end position="50"/>
    </location>
</feature>
<name>A0A6N8F2J3_PAEMA</name>
<dbReference type="RefSeq" id="WP_155621560.1">
    <property type="nucleotide sequence ID" value="NZ_WNZZ01000053.1"/>
</dbReference>
<comment type="similarity">
    <text evidence="1">Belongs to the bacterial solute-binding protein 5 family.</text>
</comment>
<dbReference type="SUPFAM" id="SSF53850">
    <property type="entry name" value="Periplasmic binding protein-like II"/>
    <property type="match status" value="1"/>
</dbReference>
<dbReference type="AlphaFoldDB" id="A0A6N8F2J3"/>
<reference evidence="7 8" key="1">
    <citation type="submission" date="2019-11" db="EMBL/GenBank/DDBJ databases">
        <title>Draft genome sequences of five Paenibacillus species of dairy origin.</title>
        <authorList>
            <person name="Olajide A.M."/>
            <person name="Chen S."/>
            <person name="Lapointe G."/>
        </authorList>
    </citation>
    <scope>NUCLEOTIDE SEQUENCE [LARGE SCALE GENOMIC DNA]</scope>
    <source>
        <strain evidence="7 8">3CT49</strain>
    </source>
</reference>
<dbReference type="InterPro" id="IPR000914">
    <property type="entry name" value="SBP_5_dom"/>
</dbReference>
<dbReference type="Pfam" id="PF00496">
    <property type="entry name" value="SBP_bac_5"/>
    <property type="match status" value="1"/>
</dbReference>
<evidence type="ECO:0000313" key="8">
    <source>
        <dbReference type="Proteomes" id="UP000442469"/>
    </source>
</evidence>
<gene>
    <name evidence="7" type="ORF">GNQ08_30765</name>
</gene>
<dbReference type="PROSITE" id="PS51257">
    <property type="entry name" value="PROKAR_LIPOPROTEIN"/>
    <property type="match status" value="1"/>
</dbReference>
<feature type="domain" description="Solute-binding protein family 5" evidence="6">
    <location>
        <begin position="97"/>
        <end position="470"/>
    </location>
</feature>
<keyword evidence="2" id="KW-0813">Transport</keyword>
<dbReference type="Gene3D" id="3.10.105.10">
    <property type="entry name" value="Dipeptide-binding Protein, Domain 3"/>
    <property type="match status" value="1"/>
</dbReference>
<dbReference type="Proteomes" id="UP000442469">
    <property type="component" value="Unassembled WGS sequence"/>
</dbReference>